<name>A0A2G9HY58_9LAMI</name>
<accession>A0A2G9HY58</accession>
<dbReference type="OrthoDB" id="1926629at2759"/>
<dbReference type="InterPro" id="IPR040338">
    <property type="entry name" value="At1g67623-like"/>
</dbReference>
<dbReference type="PANTHER" id="PTHR33784:SF10">
    <property type="entry name" value="F-BOX PROTEIN"/>
    <property type="match status" value="1"/>
</dbReference>
<organism evidence="2 3">
    <name type="scientific">Handroanthus impetiginosus</name>
    <dbReference type="NCBI Taxonomy" id="429701"/>
    <lineage>
        <taxon>Eukaryota</taxon>
        <taxon>Viridiplantae</taxon>
        <taxon>Streptophyta</taxon>
        <taxon>Embryophyta</taxon>
        <taxon>Tracheophyta</taxon>
        <taxon>Spermatophyta</taxon>
        <taxon>Magnoliopsida</taxon>
        <taxon>eudicotyledons</taxon>
        <taxon>Gunneridae</taxon>
        <taxon>Pentapetalae</taxon>
        <taxon>asterids</taxon>
        <taxon>lamiids</taxon>
        <taxon>Lamiales</taxon>
        <taxon>Bignoniaceae</taxon>
        <taxon>Crescentiina</taxon>
        <taxon>Tabebuia alliance</taxon>
        <taxon>Handroanthus</taxon>
    </lineage>
</organism>
<dbReference type="InterPro" id="IPR057136">
    <property type="entry name" value="At2g35280_TPR_dom"/>
</dbReference>
<keyword evidence="3" id="KW-1185">Reference proteome</keyword>
<dbReference type="Gene3D" id="1.25.40.10">
    <property type="entry name" value="Tetratricopeptide repeat domain"/>
    <property type="match status" value="1"/>
</dbReference>
<dbReference type="Proteomes" id="UP000231279">
    <property type="component" value="Unassembled WGS sequence"/>
</dbReference>
<evidence type="ECO:0000313" key="2">
    <source>
        <dbReference type="EMBL" id="PIN22462.1"/>
    </source>
</evidence>
<feature type="domain" description="At2g35280-like TPR" evidence="1">
    <location>
        <begin position="51"/>
        <end position="138"/>
    </location>
</feature>
<dbReference type="InterPro" id="IPR011990">
    <property type="entry name" value="TPR-like_helical_dom_sf"/>
</dbReference>
<evidence type="ECO:0000259" key="1">
    <source>
        <dbReference type="Pfam" id="PF23310"/>
    </source>
</evidence>
<proteinExistence type="predicted"/>
<dbReference type="PANTHER" id="PTHR33784">
    <property type="entry name" value="OS05G0482100 PROTEIN"/>
    <property type="match status" value="1"/>
</dbReference>
<reference evidence="3" key="1">
    <citation type="journal article" date="2018" name="Gigascience">
        <title>Genome assembly of the Pink Ipe (Handroanthus impetiginosus, Bignoniaceae), a highly valued, ecologically keystone Neotropical timber forest tree.</title>
        <authorList>
            <person name="Silva-Junior O.B."/>
            <person name="Grattapaglia D."/>
            <person name="Novaes E."/>
            <person name="Collevatti R.G."/>
        </authorList>
    </citation>
    <scope>NUCLEOTIDE SEQUENCE [LARGE SCALE GENOMIC DNA]</scope>
    <source>
        <strain evidence="3">cv. UFG-1</strain>
    </source>
</reference>
<evidence type="ECO:0000313" key="3">
    <source>
        <dbReference type="Proteomes" id="UP000231279"/>
    </source>
</evidence>
<protein>
    <recommendedName>
        <fullName evidence="1">At2g35280-like TPR domain-containing protein</fullName>
    </recommendedName>
</protein>
<dbReference type="EMBL" id="NKXS01000755">
    <property type="protein sequence ID" value="PIN22462.1"/>
    <property type="molecule type" value="Genomic_DNA"/>
</dbReference>
<dbReference type="SUPFAM" id="SSF81901">
    <property type="entry name" value="HCP-like"/>
    <property type="match status" value="1"/>
</dbReference>
<comment type="caution">
    <text evidence="2">The sequence shown here is derived from an EMBL/GenBank/DDBJ whole genome shotgun (WGS) entry which is preliminary data.</text>
</comment>
<gene>
    <name evidence="2" type="ORF">CDL12_04828</name>
</gene>
<dbReference type="STRING" id="429701.A0A2G9HY58"/>
<dbReference type="Pfam" id="PF23310">
    <property type="entry name" value="TPR_27"/>
    <property type="match status" value="1"/>
</dbReference>
<dbReference type="AlphaFoldDB" id="A0A2G9HY58"/>
<sequence length="209" mass="24151">MSNYIQFIPKELLRDIVARVAASSLTDYINVKLSCKMLKEVAENSCVEIHTDETNNFINRCLENGNSDALYRLGMVQYFGRDNLDLALKYLNKSASLDHVGAYYIICIILIYSGDDFIKGGVDFLSTMKMSRQYRKRVKFYREHLIRILGLISINNSTVLRRRPICCTKNHKLVTRFGVEDDEEDYYVFCDACTCDIEMAYIFAMLPPL</sequence>